<dbReference type="Pfam" id="PF06439">
    <property type="entry name" value="3keto-disac_hyd"/>
    <property type="match status" value="1"/>
</dbReference>
<dbReference type="Gene3D" id="2.60.120.560">
    <property type="entry name" value="Exo-inulinase, domain 1"/>
    <property type="match status" value="1"/>
</dbReference>
<dbReference type="Proteomes" id="UP000661077">
    <property type="component" value="Unassembled WGS sequence"/>
</dbReference>
<gene>
    <name evidence="2" type="ORF">JM946_09715</name>
</gene>
<proteinExistence type="predicted"/>
<dbReference type="RefSeq" id="WP_203167095.1">
    <property type="nucleotide sequence ID" value="NZ_JAEVLS010000002.1"/>
</dbReference>
<evidence type="ECO:0000313" key="2">
    <source>
        <dbReference type="EMBL" id="MBM0105027.1"/>
    </source>
</evidence>
<keyword evidence="3" id="KW-1185">Reference proteome</keyword>
<evidence type="ECO:0000313" key="3">
    <source>
        <dbReference type="Proteomes" id="UP000661077"/>
    </source>
</evidence>
<evidence type="ECO:0000259" key="1">
    <source>
        <dbReference type="Pfam" id="PF06439"/>
    </source>
</evidence>
<feature type="domain" description="3-keto-alpha-glucoside-1,2-lyase/3-keto-2-hydroxy-glucal hydratase" evidence="1">
    <location>
        <begin position="12"/>
        <end position="185"/>
    </location>
</feature>
<name>A0ABS1WVM8_9GAMM</name>
<organism evidence="2 3">
    <name type="scientific">Steroidobacter gossypii</name>
    <dbReference type="NCBI Taxonomy" id="2805490"/>
    <lineage>
        <taxon>Bacteria</taxon>
        <taxon>Pseudomonadati</taxon>
        <taxon>Pseudomonadota</taxon>
        <taxon>Gammaproteobacteria</taxon>
        <taxon>Steroidobacterales</taxon>
        <taxon>Steroidobacteraceae</taxon>
        <taxon>Steroidobacter</taxon>
    </lineage>
</organism>
<protein>
    <submittedName>
        <fullName evidence="2">DUF1080 domain-containing protein</fullName>
    </submittedName>
</protein>
<dbReference type="InterPro" id="IPR010496">
    <property type="entry name" value="AL/BT2_dom"/>
</dbReference>
<dbReference type="EMBL" id="JAEVLS010000002">
    <property type="protein sequence ID" value="MBM0105027.1"/>
    <property type="molecule type" value="Genomic_DNA"/>
</dbReference>
<reference evidence="2 3" key="1">
    <citation type="journal article" date="2021" name="Int. J. Syst. Evol. Microbiol.">
        <title>Steroidobacter gossypii sp. nov., isolated from soil of cotton cropping field.</title>
        <authorList>
            <person name="Huang R."/>
            <person name="Yang S."/>
            <person name="Zhen C."/>
            <person name="Liu W."/>
        </authorList>
    </citation>
    <scope>NUCLEOTIDE SEQUENCE [LARGE SCALE GENOMIC DNA]</scope>
    <source>
        <strain evidence="2 3">S1-65</strain>
    </source>
</reference>
<comment type="caution">
    <text evidence="2">The sequence shown here is derived from an EMBL/GenBank/DDBJ whole genome shotgun (WGS) entry which is preliminary data.</text>
</comment>
<sequence length="189" mass="21109">MPLHSFQALPFQDLSGWRMAGRGSFAPVEPGVIESRGGPGLLWYAAQVYENLVLRICWRVQSLEDNSGIFVRCPPLQDEIQPAIDRGYEIQIDERGLDPERNVQGSAYHMTGAIYTVSPAVCKASRPIGEWNEFNCLVQGSIIEVELNGVRVASLQSASREPRGHIALQAHHEGSLVQFKDLRIRRLDD</sequence>
<accession>A0ABS1WVM8</accession>